<dbReference type="PANTHER" id="PTHR15629:SF2">
    <property type="entry name" value="SH3 DOMAIN-CONTAINING YSC84-LIKE PROTEIN 1"/>
    <property type="match status" value="1"/>
</dbReference>
<evidence type="ECO:0000313" key="7">
    <source>
        <dbReference type="Proteomes" id="UP000284706"/>
    </source>
</evidence>
<sequence length="501" mass="53393">MKLSSPLPQPLPKECEKAAKIFKSFVDSSNNGLDGVIPRSVLENAKGFAIFTIVKAGFVFSARAGSGIVIAKLDDGTWSAPSAIGTAGLGLGGQAGAEMTDFLVVLNSRSRSFMAAGSLTLGGNMSLAIGPLGRNGEASGALNTKGKVAAMYSYSKTRGLFGGVSVEGSVIVERQDANFQAYNSPVTARLLLGGHVDPPSWALPLIKTLEACTGMPGHREWIDDDITTPGGSYVFGGVSSPGPATGPTSFLRKKKKMESLPFPPPSWEREDSTESYFTQGGSSSHARNMTWDGSKHPPASRNFDTQFDSEFLPDRMSLPYDSLRRSRLEPASNSTNLGEPDTDPFDSTFSVSGIKHAPDNMRANSAPSIPGPSHTRSKSLKYDYSFFGADREEPILPSIGPKRATTPFLKPRSELATPLSPSEGVARAIALYNFDAVEVISSCLNFSLITSAADTPQSGDLSFRKGDVIVITKKSDSTNDWWTGKVNGRQGIFPANFVEIV</sequence>
<dbReference type="InterPro" id="IPR001452">
    <property type="entry name" value="SH3_domain"/>
</dbReference>
<dbReference type="EMBL" id="NHYE01005663">
    <property type="protein sequence ID" value="PPQ64747.1"/>
    <property type="molecule type" value="Genomic_DNA"/>
</dbReference>
<feature type="region of interest" description="Disordered" evidence="4">
    <location>
        <begin position="259"/>
        <end position="306"/>
    </location>
</feature>
<evidence type="ECO:0000313" key="6">
    <source>
        <dbReference type="EMBL" id="PPQ64747.1"/>
    </source>
</evidence>
<dbReference type="SMART" id="SM00326">
    <property type="entry name" value="SH3"/>
    <property type="match status" value="1"/>
</dbReference>
<feature type="compositionally biased region" description="Polar residues" evidence="4">
    <location>
        <begin position="274"/>
        <end position="287"/>
    </location>
</feature>
<dbReference type="InterPro" id="IPR007461">
    <property type="entry name" value="Ysc84_actin-binding"/>
</dbReference>
<evidence type="ECO:0000256" key="3">
    <source>
        <dbReference type="PROSITE-ProRule" id="PRU00192"/>
    </source>
</evidence>
<dbReference type="GO" id="GO:0051666">
    <property type="term" value="P:actin cortical patch localization"/>
    <property type="evidence" value="ECO:0007669"/>
    <property type="project" value="TreeGrafter"/>
</dbReference>
<keyword evidence="7" id="KW-1185">Reference proteome</keyword>
<evidence type="ECO:0000259" key="5">
    <source>
        <dbReference type="PROSITE" id="PS50002"/>
    </source>
</evidence>
<dbReference type="Pfam" id="PF04366">
    <property type="entry name" value="Ysc84"/>
    <property type="match status" value="1"/>
</dbReference>
<accession>A0A409VEZ2</accession>
<dbReference type="FunFam" id="2.30.30.40:FF:000100">
    <property type="entry name" value="SH3 domain-containing YSC84-like protein 1"/>
    <property type="match status" value="1"/>
</dbReference>
<dbReference type="Proteomes" id="UP000284706">
    <property type="component" value="Unassembled WGS sequence"/>
</dbReference>
<feature type="region of interest" description="Disordered" evidence="4">
    <location>
        <begin position="328"/>
        <end position="347"/>
    </location>
</feature>
<proteinExistence type="inferred from homology"/>
<gene>
    <name evidence="6" type="ORF">CVT26_002691</name>
</gene>
<dbReference type="InterPro" id="IPR033643">
    <property type="entry name" value="SYLF_SH3YL1-like"/>
</dbReference>
<dbReference type="GO" id="GO:0030479">
    <property type="term" value="C:actin cortical patch"/>
    <property type="evidence" value="ECO:0007669"/>
    <property type="project" value="TreeGrafter"/>
</dbReference>
<dbReference type="Pfam" id="PF00018">
    <property type="entry name" value="SH3_1"/>
    <property type="match status" value="1"/>
</dbReference>
<feature type="region of interest" description="Disordered" evidence="4">
    <location>
        <begin position="356"/>
        <end position="377"/>
    </location>
</feature>
<organism evidence="6 7">
    <name type="scientific">Gymnopilus dilepis</name>
    <dbReference type="NCBI Taxonomy" id="231916"/>
    <lineage>
        <taxon>Eukaryota</taxon>
        <taxon>Fungi</taxon>
        <taxon>Dikarya</taxon>
        <taxon>Basidiomycota</taxon>
        <taxon>Agaricomycotina</taxon>
        <taxon>Agaricomycetes</taxon>
        <taxon>Agaricomycetidae</taxon>
        <taxon>Agaricales</taxon>
        <taxon>Agaricineae</taxon>
        <taxon>Hymenogastraceae</taxon>
        <taxon>Gymnopilus</taxon>
    </lineage>
</organism>
<evidence type="ECO:0000256" key="1">
    <source>
        <dbReference type="ARBA" id="ARBA00007761"/>
    </source>
</evidence>
<dbReference type="GO" id="GO:0051015">
    <property type="term" value="F:actin filament binding"/>
    <property type="evidence" value="ECO:0007669"/>
    <property type="project" value="TreeGrafter"/>
</dbReference>
<comment type="similarity">
    <text evidence="1">Belongs to the SH3YL1 family.</text>
</comment>
<reference evidence="6 7" key="1">
    <citation type="journal article" date="2018" name="Evol. Lett.">
        <title>Horizontal gene cluster transfer increased hallucinogenic mushroom diversity.</title>
        <authorList>
            <person name="Reynolds H.T."/>
            <person name="Vijayakumar V."/>
            <person name="Gluck-Thaler E."/>
            <person name="Korotkin H.B."/>
            <person name="Matheny P.B."/>
            <person name="Slot J.C."/>
        </authorList>
    </citation>
    <scope>NUCLEOTIDE SEQUENCE [LARGE SCALE GENOMIC DNA]</scope>
    <source>
        <strain evidence="6 7">SRW20</strain>
    </source>
</reference>
<dbReference type="PANTHER" id="PTHR15629">
    <property type="entry name" value="SH3YL1 PROTEIN"/>
    <property type="match status" value="1"/>
</dbReference>
<dbReference type="InterPro" id="IPR036028">
    <property type="entry name" value="SH3-like_dom_sf"/>
</dbReference>
<evidence type="ECO:0000256" key="4">
    <source>
        <dbReference type="SAM" id="MobiDB-lite"/>
    </source>
</evidence>
<dbReference type="OrthoDB" id="443981at2759"/>
<dbReference type="InterPro" id="IPR051702">
    <property type="entry name" value="SH3_domain_YSC84-like"/>
</dbReference>
<comment type="caution">
    <text evidence="6">The sequence shown here is derived from an EMBL/GenBank/DDBJ whole genome shotgun (WGS) entry which is preliminary data.</text>
</comment>
<protein>
    <recommendedName>
        <fullName evidence="5">SH3 domain-containing protein</fullName>
    </recommendedName>
</protein>
<dbReference type="STRING" id="231916.A0A409VEZ2"/>
<dbReference type="GO" id="GO:0035091">
    <property type="term" value="F:phosphatidylinositol binding"/>
    <property type="evidence" value="ECO:0007669"/>
    <property type="project" value="TreeGrafter"/>
</dbReference>
<feature type="domain" description="SH3" evidence="5">
    <location>
        <begin position="423"/>
        <end position="501"/>
    </location>
</feature>
<name>A0A409VEZ2_9AGAR</name>
<dbReference type="InParanoid" id="A0A409VEZ2"/>
<dbReference type="AlphaFoldDB" id="A0A409VEZ2"/>
<dbReference type="Gene3D" id="2.30.30.40">
    <property type="entry name" value="SH3 Domains"/>
    <property type="match status" value="1"/>
</dbReference>
<dbReference type="FunCoup" id="A0A409VEZ2">
    <property type="interactions" value="26"/>
</dbReference>
<dbReference type="PRINTS" id="PR00452">
    <property type="entry name" value="SH3DOMAIN"/>
</dbReference>
<dbReference type="CDD" id="cd11525">
    <property type="entry name" value="SYLF_SH3YL1_like"/>
    <property type="match status" value="1"/>
</dbReference>
<dbReference type="GO" id="GO:0051017">
    <property type="term" value="P:actin filament bundle assembly"/>
    <property type="evidence" value="ECO:0007669"/>
    <property type="project" value="TreeGrafter"/>
</dbReference>
<dbReference type="SUPFAM" id="SSF50044">
    <property type="entry name" value="SH3-domain"/>
    <property type="match status" value="1"/>
</dbReference>
<dbReference type="PROSITE" id="PS50002">
    <property type="entry name" value="SH3"/>
    <property type="match status" value="1"/>
</dbReference>
<evidence type="ECO:0000256" key="2">
    <source>
        <dbReference type="ARBA" id="ARBA00022443"/>
    </source>
</evidence>
<keyword evidence="2 3" id="KW-0728">SH3 domain</keyword>